<evidence type="ECO:0000313" key="8">
    <source>
        <dbReference type="Proteomes" id="UP001280581"/>
    </source>
</evidence>
<proteinExistence type="predicted"/>
<dbReference type="PANTHER" id="PTHR23502:SF29">
    <property type="entry name" value="TRANSPORTER, PUTATIVE (AFU_ORTHOLOGUE AFUA_6G06680)-RELATED"/>
    <property type="match status" value="1"/>
</dbReference>
<evidence type="ECO:0000313" key="7">
    <source>
        <dbReference type="EMBL" id="KAK3215336.1"/>
    </source>
</evidence>
<feature type="transmembrane region" description="Helical" evidence="5">
    <location>
        <begin position="103"/>
        <end position="124"/>
    </location>
</feature>
<feature type="transmembrane region" description="Helical" evidence="5">
    <location>
        <begin position="169"/>
        <end position="187"/>
    </location>
</feature>
<evidence type="ECO:0000256" key="1">
    <source>
        <dbReference type="ARBA" id="ARBA00004141"/>
    </source>
</evidence>
<gene>
    <name evidence="7" type="ORF">GRF29_19g2925548</name>
</gene>
<keyword evidence="3 5" id="KW-1133">Transmembrane helix</keyword>
<dbReference type="InterPro" id="IPR020846">
    <property type="entry name" value="MFS_dom"/>
</dbReference>
<dbReference type="PROSITE" id="PS50850">
    <property type="entry name" value="MFS"/>
    <property type="match status" value="1"/>
</dbReference>
<dbReference type="GO" id="GO:0008757">
    <property type="term" value="F:S-adenosylmethionine-dependent methyltransferase activity"/>
    <property type="evidence" value="ECO:0007669"/>
    <property type="project" value="InterPro"/>
</dbReference>
<dbReference type="InterPro" id="IPR029063">
    <property type="entry name" value="SAM-dependent_MTases_sf"/>
</dbReference>
<feature type="transmembrane region" description="Helical" evidence="5">
    <location>
        <begin position="194"/>
        <end position="218"/>
    </location>
</feature>
<dbReference type="PANTHER" id="PTHR23502">
    <property type="entry name" value="MAJOR FACILITATOR SUPERFAMILY"/>
    <property type="match status" value="1"/>
</dbReference>
<dbReference type="GO" id="GO:0005886">
    <property type="term" value="C:plasma membrane"/>
    <property type="evidence" value="ECO:0007669"/>
    <property type="project" value="TreeGrafter"/>
</dbReference>
<dbReference type="Proteomes" id="UP001280581">
    <property type="component" value="Unassembled WGS sequence"/>
</dbReference>
<feature type="transmembrane region" description="Helical" evidence="5">
    <location>
        <begin position="72"/>
        <end position="97"/>
    </location>
</feature>
<organism evidence="7 8">
    <name type="scientific">Pseudopithomyces chartarum</name>
    <dbReference type="NCBI Taxonomy" id="1892770"/>
    <lineage>
        <taxon>Eukaryota</taxon>
        <taxon>Fungi</taxon>
        <taxon>Dikarya</taxon>
        <taxon>Ascomycota</taxon>
        <taxon>Pezizomycotina</taxon>
        <taxon>Dothideomycetes</taxon>
        <taxon>Pleosporomycetidae</taxon>
        <taxon>Pleosporales</taxon>
        <taxon>Massarineae</taxon>
        <taxon>Didymosphaeriaceae</taxon>
        <taxon>Pseudopithomyces</taxon>
    </lineage>
</organism>
<keyword evidence="4 5" id="KW-0472">Membrane</keyword>
<evidence type="ECO:0000256" key="2">
    <source>
        <dbReference type="ARBA" id="ARBA00022692"/>
    </source>
</evidence>
<dbReference type="Gene3D" id="3.40.50.150">
    <property type="entry name" value="Vaccinia Virus protein VP39"/>
    <property type="match status" value="1"/>
</dbReference>
<dbReference type="EMBL" id="WVTA01000003">
    <property type="protein sequence ID" value="KAK3215336.1"/>
    <property type="molecule type" value="Genomic_DNA"/>
</dbReference>
<comment type="subcellular location">
    <subcellularLocation>
        <location evidence="1">Membrane</location>
        <topology evidence="1">Multi-pass membrane protein</topology>
    </subcellularLocation>
</comment>
<dbReference type="SUPFAM" id="SSF53335">
    <property type="entry name" value="S-adenosyl-L-methionine-dependent methyltransferases"/>
    <property type="match status" value="1"/>
</dbReference>
<protein>
    <recommendedName>
        <fullName evidence="6">Major facilitator superfamily (MFS) profile domain-containing protein</fullName>
    </recommendedName>
</protein>
<dbReference type="InterPro" id="IPR011701">
    <property type="entry name" value="MFS"/>
</dbReference>
<feature type="domain" description="Major facilitator superfamily (MFS) profile" evidence="6">
    <location>
        <begin position="69"/>
        <end position="538"/>
    </location>
</feature>
<dbReference type="AlphaFoldDB" id="A0AAN6M748"/>
<dbReference type="SUPFAM" id="SSF103473">
    <property type="entry name" value="MFS general substrate transporter"/>
    <property type="match status" value="1"/>
</dbReference>
<feature type="transmembrane region" description="Helical" evidence="5">
    <location>
        <begin position="419"/>
        <end position="439"/>
    </location>
</feature>
<feature type="transmembrane region" description="Helical" evidence="5">
    <location>
        <begin position="224"/>
        <end position="244"/>
    </location>
</feature>
<feature type="transmembrane region" description="Helical" evidence="5">
    <location>
        <begin position="375"/>
        <end position="398"/>
    </location>
</feature>
<keyword evidence="2 5" id="KW-0812">Transmembrane</keyword>
<feature type="transmembrane region" description="Helical" evidence="5">
    <location>
        <begin position="326"/>
        <end position="355"/>
    </location>
</feature>
<evidence type="ECO:0000256" key="5">
    <source>
        <dbReference type="SAM" id="Phobius"/>
    </source>
</evidence>
<keyword evidence="8" id="KW-1185">Reference proteome</keyword>
<evidence type="ECO:0000256" key="4">
    <source>
        <dbReference type="ARBA" id="ARBA00023136"/>
    </source>
</evidence>
<dbReference type="Pfam" id="PF13847">
    <property type="entry name" value="Methyltransf_31"/>
    <property type="match status" value="1"/>
</dbReference>
<dbReference type="Pfam" id="PF07690">
    <property type="entry name" value="MFS_1"/>
    <property type="match status" value="1"/>
</dbReference>
<dbReference type="CDD" id="cd02440">
    <property type="entry name" value="AdoMet_MTases"/>
    <property type="match status" value="1"/>
</dbReference>
<evidence type="ECO:0000259" key="6">
    <source>
        <dbReference type="PROSITE" id="PS50850"/>
    </source>
</evidence>
<name>A0AAN6M748_9PLEO</name>
<dbReference type="InterPro" id="IPR025714">
    <property type="entry name" value="Methyltranfer_dom"/>
</dbReference>
<reference evidence="7 8" key="1">
    <citation type="submission" date="2021-02" db="EMBL/GenBank/DDBJ databases">
        <title>Genome assembly of Pseudopithomyces chartarum.</title>
        <authorList>
            <person name="Jauregui R."/>
            <person name="Singh J."/>
            <person name="Voisey C."/>
        </authorList>
    </citation>
    <scope>NUCLEOTIDE SEQUENCE [LARGE SCALE GENOMIC DNA]</scope>
    <source>
        <strain evidence="7 8">AGR01</strain>
    </source>
</reference>
<evidence type="ECO:0000256" key="3">
    <source>
        <dbReference type="ARBA" id="ARBA00022989"/>
    </source>
</evidence>
<feature type="transmembrane region" description="Helical" evidence="5">
    <location>
        <begin position="136"/>
        <end position="157"/>
    </location>
</feature>
<comment type="caution">
    <text evidence="7">The sequence shown here is derived from an EMBL/GenBank/DDBJ whole genome shotgun (WGS) entry which is preliminary data.</text>
</comment>
<sequence length="749" mass="82055">MGFLGVLEDKHLQHVPATVILAEEEDHRTEATAGLKHGTGKDADIVLIPQPSSDPNDPLNWSSARKMTIMAIVSYGSILYAAVLAPLLSPALVTIALDFKVGVADITVISGYMLLVTAASGPFVSAFSRKWGKRPILIVSSIFGLVGTIIGSATYSYDGLLAARIVQGFSISAFESLVVSIIGDLFFVHQRGVWVTLIQFILGAASNFSAIIVGPITTNLGWRYLFHILIAFTALECLLLILFVPETAYLRDRRYEIDELAHDNLSELAAIERRHAGTSPEKDPENDILRVETHTSTTPALRPKKTFTQELSLFNGTFSDDNLLQLILAPFAVCTNLAILWIVIVTGGLTAFFVAQSYDMAQIFMAPPYLLSAAGVGYLSLGPFIGGLLGAIFLGATLDPLIKWCAKKNAGIYEPEYRLLGMIPGLFTGIGLMVFGYMAESHFSYYATAVFHGMDLFGICCAAISTSAKPYQQGWHPTVTAQHAGRTAEADGAFLLPHLKPHFHILDLGCGPGTITTGLSKYVPQGSVTGVDLSPEVIAQAHSLAFQNENGVPSNVTFATGNALEGLAFPDEKFDVIFMSQVLLHIPEPVKALKELRRVLKTGGFIADREGDWPFRWYPELPGLQLQDKYLYSMVITRQPPDASRPWYSPYGVDHRGGSKTHVFAREAGFDPSKIEKSARVTVYGTPEERKRYAGNMIARIEEGGHRQKYEGVGATKEEIDTIVRDLGRWRDDVDGMHWIVQFEVLIRK</sequence>
<dbReference type="GO" id="GO:0022857">
    <property type="term" value="F:transmembrane transporter activity"/>
    <property type="evidence" value="ECO:0007669"/>
    <property type="project" value="InterPro"/>
</dbReference>
<dbReference type="Gene3D" id="1.20.1250.20">
    <property type="entry name" value="MFS general substrate transporter like domains"/>
    <property type="match status" value="1"/>
</dbReference>
<accession>A0AAN6M748</accession>
<dbReference type="InterPro" id="IPR036259">
    <property type="entry name" value="MFS_trans_sf"/>
</dbReference>